<proteinExistence type="predicted"/>
<organism evidence="2 3">
    <name type="scientific">Caerostris extrusa</name>
    <name type="common">Bark spider</name>
    <name type="synonym">Caerostris bankana</name>
    <dbReference type="NCBI Taxonomy" id="172846"/>
    <lineage>
        <taxon>Eukaryota</taxon>
        <taxon>Metazoa</taxon>
        <taxon>Ecdysozoa</taxon>
        <taxon>Arthropoda</taxon>
        <taxon>Chelicerata</taxon>
        <taxon>Arachnida</taxon>
        <taxon>Araneae</taxon>
        <taxon>Araneomorphae</taxon>
        <taxon>Entelegynae</taxon>
        <taxon>Araneoidea</taxon>
        <taxon>Araneidae</taxon>
        <taxon>Caerostris</taxon>
    </lineage>
</organism>
<accession>A0AAV4NXY3</accession>
<keyword evidence="1" id="KW-0812">Transmembrane</keyword>
<name>A0AAV4NXY3_CAEEX</name>
<comment type="caution">
    <text evidence="2">The sequence shown here is derived from an EMBL/GenBank/DDBJ whole genome shotgun (WGS) entry which is preliminary data.</text>
</comment>
<gene>
    <name evidence="2" type="ORF">CEXT_161361</name>
</gene>
<reference evidence="2 3" key="1">
    <citation type="submission" date="2021-06" db="EMBL/GenBank/DDBJ databases">
        <title>Caerostris extrusa draft genome.</title>
        <authorList>
            <person name="Kono N."/>
            <person name="Arakawa K."/>
        </authorList>
    </citation>
    <scope>NUCLEOTIDE SEQUENCE [LARGE SCALE GENOMIC DNA]</scope>
</reference>
<protein>
    <submittedName>
        <fullName evidence="2">Uncharacterized protein</fullName>
    </submittedName>
</protein>
<dbReference type="Proteomes" id="UP001054945">
    <property type="component" value="Unassembled WGS sequence"/>
</dbReference>
<evidence type="ECO:0000313" key="3">
    <source>
        <dbReference type="Proteomes" id="UP001054945"/>
    </source>
</evidence>
<dbReference type="EMBL" id="BPLR01021449">
    <property type="protein sequence ID" value="GIX89747.1"/>
    <property type="molecule type" value="Genomic_DNA"/>
</dbReference>
<dbReference type="AlphaFoldDB" id="A0AAV4NXY3"/>
<evidence type="ECO:0000313" key="2">
    <source>
        <dbReference type="EMBL" id="GIX89747.1"/>
    </source>
</evidence>
<keyword evidence="1" id="KW-1133">Transmembrane helix</keyword>
<sequence>MSNPRLPLGGHLSKHYRAYFPLLHESKSARASLGISSFPFWGNFLSCQHHSKTWPPLGRDVPPEKVLHPHPSPERGAKSVYLFVFLLCSALSAILILQEFVILEELFSVGDVLLGVCLGR</sequence>
<evidence type="ECO:0000256" key="1">
    <source>
        <dbReference type="SAM" id="Phobius"/>
    </source>
</evidence>
<keyword evidence="1" id="KW-0472">Membrane</keyword>
<feature type="transmembrane region" description="Helical" evidence="1">
    <location>
        <begin position="80"/>
        <end position="103"/>
    </location>
</feature>
<keyword evidence="3" id="KW-1185">Reference proteome</keyword>